<dbReference type="EMBL" id="GGEC01082606">
    <property type="protein sequence ID" value="MBX63090.1"/>
    <property type="molecule type" value="Transcribed_RNA"/>
</dbReference>
<evidence type="ECO:0000313" key="1">
    <source>
        <dbReference type="EMBL" id="MBX63090.1"/>
    </source>
</evidence>
<reference evidence="1" key="1">
    <citation type="submission" date="2018-02" db="EMBL/GenBank/DDBJ databases">
        <title>Rhizophora mucronata_Transcriptome.</title>
        <authorList>
            <person name="Meera S.P."/>
            <person name="Sreeshan A."/>
            <person name="Augustine A."/>
        </authorList>
    </citation>
    <scope>NUCLEOTIDE SEQUENCE</scope>
    <source>
        <tissue evidence="1">Leaf</tissue>
    </source>
</reference>
<sequence length="36" mass="4024">MLVIAYLGFPLVTLVCFQNIYTPLITVSFSCLESNL</sequence>
<dbReference type="AlphaFoldDB" id="A0A2P2Q7Z8"/>
<accession>A0A2P2Q7Z8</accession>
<protein>
    <submittedName>
        <fullName evidence="1">Uncharacterized protein</fullName>
    </submittedName>
</protein>
<proteinExistence type="predicted"/>
<name>A0A2P2Q7Z8_RHIMU</name>
<organism evidence="1">
    <name type="scientific">Rhizophora mucronata</name>
    <name type="common">Asiatic mangrove</name>
    <dbReference type="NCBI Taxonomy" id="61149"/>
    <lineage>
        <taxon>Eukaryota</taxon>
        <taxon>Viridiplantae</taxon>
        <taxon>Streptophyta</taxon>
        <taxon>Embryophyta</taxon>
        <taxon>Tracheophyta</taxon>
        <taxon>Spermatophyta</taxon>
        <taxon>Magnoliopsida</taxon>
        <taxon>eudicotyledons</taxon>
        <taxon>Gunneridae</taxon>
        <taxon>Pentapetalae</taxon>
        <taxon>rosids</taxon>
        <taxon>fabids</taxon>
        <taxon>Malpighiales</taxon>
        <taxon>Rhizophoraceae</taxon>
        <taxon>Rhizophora</taxon>
    </lineage>
</organism>